<evidence type="ECO:0000256" key="1">
    <source>
        <dbReference type="ARBA" id="ARBA00007689"/>
    </source>
</evidence>
<evidence type="ECO:0000313" key="4">
    <source>
        <dbReference type="Proteomes" id="UP000721236"/>
    </source>
</evidence>
<comment type="similarity">
    <text evidence="1">Belongs to the YciI family.</text>
</comment>
<dbReference type="RefSeq" id="WP_224040886.1">
    <property type="nucleotide sequence ID" value="NZ_CAJZAH010000002.1"/>
</dbReference>
<dbReference type="InterPro" id="IPR005545">
    <property type="entry name" value="YCII"/>
</dbReference>
<dbReference type="Proteomes" id="UP000721236">
    <property type="component" value="Unassembled WGS sequence"/>
</dbReference>
<protein>
    <recommendedName>
        <fullName evidence="2">YCII-related domain-containing protein</fullName>
    </recommendedName>
</protein>
<feature type="domain" description="YCII-related" evidence="2">
    <location>
        <begin position="1"/>
        <end position="114"/>
    </location>
</feature>
<dbReference type="EMBL" id="CAJZAH010000002">
    <property type="protein sequence ID" value="CAG9171067.1"/>
    <property type="molecule type" value="Genomic_DNA"/>
</dbReference>
<organism evidence="3 4">
    <name type="scientific">Cupriavidus respiraculi</name>
    <dbReference type="NCBI Taxonomy" id="195930"/>
    <lineage>
        <taxon>Bacteria</taxon>
        <taxon>Pseudomonadati</taxon>
        <taxon>Pseudomonadota</taxon>
        <taxon>Betaproteobacteria</taxon>
        <taxon>Burkholderiales</taxon>
        <taxon>Burkholderiaceae</taxon>
        <taxon>Cupriavidus</taxon>
    </lineage>
</organism>
<dbReference type="Gene3D" id="3.30.70.1060">
    <property type="entry name" value="Dimeric alpha+beta barrel"/>
    <property type="match status" value="1"/>
</dbReference>
<evidence type="ECO:0000259" key="2">
    <source>
        <dbReference type="Pfam" id="PF03795"/>
    </source>
</evidence>
<comment type="caution">
    <text evidence="3">The sequence shown here is derived from an EMBL/GenBank/DDBJ whole genome shotgun (WGS) entry which is preliminary data.</text>
</comment>
<keyword evidence="4" id="KW-1185">Reference proteome</keyword>
<dbReference type="PANTHER" id="PTHR35174">
    <property type="entry name" value="BLL7171 PROTEIN-RELATED"/>
    <property type="match status" value="1"/>
</dbReference>
<accession>A0ABN7YFT1</accession>
<dbReference type="SUPFAM" id="SSF54909">
    <property type="entry name" value="Dimeric alpha+beta barrel"/>
    <property type="match status" value="1"/>
</dbReference>
<dbReference type="InterPro" id="IPR011008">
    <property type="entry name" value="Dimeric_a/b-barrel"/>
</dbReference>
<sequence length="134" mass="14536">MKFVCLMYADPKTLESLPEKACQRLASESRLYGEVLARRGLCVASEALQCTATATTLRMRAGKLEISDGPFAETAEQLIGFLLLEADGLHEALHLAANIPAARVGSIEVRPVCDLAAHSPTVRSDDLEHRWATS</sequence>
<evidence type="ECO:0000313" key="3">
    <source>
        <dbReference type="EMBL" id="CAG9171067.1"/>
    </source>
</evidence>
<dbReference type="PANTHER" id="PTHR35174:SF3">
    <property type="entry name" value="BLL7171 PROTEIN"/>
    <property type="match status" value="1"/>
</dbReference>
<reference evidence="3 4" key="1">
    <citation type="submission" date="2021-08" db="EMBL/GenBank/DDBJ databases">
        <authorList>
            <person name="Peeters C."/>
        </authorList>
    </citation>
    <scope>NUCLEOTIDE SEQUENCE [LARGE SCALE GENOMIC DNA]</scope>
    <source>
        <strain evidence="3 4">LMG 21510</strain>
    </source>
</reference>
<dbReference type="Pfam" id="PF03795">
    <property type="entry name" value="YCII"/>
    <property type="match status" value="1"/>
</dbReference>
<proteinExistence type="inferred from homology"/>
<gene>
    <name evidence="3" type="ORF">LMG21510_01542</name>
</gene>
<name>A0ABN7YFT1_9BURK</name>